<name>A0ABP9RC90_9PSEU</name>
<keyword evidence="2 4" id="KW-0238">DNA-binding</keyword>
<dbReference type="SUPFAM" id="SSF48498">
    <property type="entry name" value="Tetracyclin repressor-like, C-terminal domain"/>
    <property type="match status" value="1"/>
</dbReference>
<evidence type="ECO:0000256" key="4">
    <source>
        <dbReference type="PROSITE-ProRule" id="PRU00335"/>
    </source>
</evidence>
<reference evidence="7" key="1">
    <citation type="journal article" date="2019" name="Int. J. Syst. Evol. Microbiol.">
        <title>The Global Catalogue of Microorganisms (GCM) 10K type strain sequencing project: providing services to taxonomists for standard genome sequencing and annotation.</title>
        <authorList>
            <consortium name="The Broad Institute Genomics Platform"/>
            <consortium name="The Broad Institute Genome Sequencing Center for Infectious Disease"/>
            <person name="Wu L."/>
            <person name="Ma J."/>
        </authorList>
    </citation>
    <scope>NUCLEOTIDE SEQUENCE [LARGE SCALE GENOMIC DNA]</scope>
    <source>
        <strain evidence="7">JCM 18303</strain>
    </source>
</reference>
<organism evidence="6 7">
    <name type="scientific">Pseudonocardia eucalypti</name>
    <dbReference type="NCBI Taxonomy" id="648755"/>
    <lineage>
        <taxon>Bacteria</taxon>
        <taxon>Bacillati</taxon>
        <taxon>Actinomycetota</taxon>
        <taxon>Actinomycetes</taxon>
        <taxon>Pseudonocardiales</taxon>
        <taxon>Pseudonocardiaceae</taxon>
        <taxon>Pseudonocardia</taxon>
    </lineage>
</organism>
<dbReference type="InterPro" id="IPR001647">
    <property type="entry name" value="HTH_TetR"/>
</dbReference>
<keyword evidence="7" id="KW-1185">Reference proteome</keyword>
<keyword evidence="3" id="KW-0804">Transcription</keyword>
<dbReference type="InterPro" id="IPR011075">
    <property type="entry name" value="TetR_C"/>
</dbReference>
<evidence type="ECO:0000256" key="3">
    <source>
        <dbReference type="ARBA" id="ARBA00023163"/>
    </source>
</evidence>
<dbReference type="PRINTS" id="PR00455">
    <property type="entry name" value="HTHTETR"/>
</dbReference>
<proteinExistence type="predicted"/>
<comment type="caution">
    <text evidence="6">The sequence shown here is derived from an EMBL/GenBank/DDBJ whole genome shotgun (WGS) entry which is preliminary data.</text>
</comment>
<dbReference type="SUPFAM" id="SSF46689">
    <property type="entry name" value="Homeodomain-like"/>
    <property type="match status" value="1"/>
</dbReference>
<feature type="domain" description="HTH tetR-type" evidence="5">
    <location>
        <begin position="4"/>
        <end position="64"/>
    </location>
</feature>
<evidence type="ECO:0000256" key="2">
    <source>
        <dbReference type="ARBA" id="ARBA00023125"/>
    </source>
</evidence>
<sequence>MPRPSSREEVVAAAQDRFHRRGYHASGVKDITDAAGLPKGSFYNYFASKEDMAIETLRRYGQSRQLHRLGDQAVPPLQRVSEHFEFLRADVVNFGIGYGCMFGNFAIETSEHSEALRTFVREALGRWVGALAGALRDAQARGELPAGRDVDLLAAALVRAWQGALLHARVLGDPAPLDEFETGTLEPLLAKEKA</sequence>
<dbReference type="PANTHER" id="PTHR47506:SF1">
    <property type="entry name" value="HTH-TYPE TRANSCRIPTIONAL REGULATOR YJDC"/>
    <property type="match status" value="1"/>
</dbReference>
<protein>
    <submittedName>
        <fullName evidence="6">TetR/AcrR family transcriptional regulator</fullName>
    </submittedName>
</protein>
<dbReference type="InterPro" id="IPR036271">
    <property type="entry name" value="Tet_transcr_reg_TetR-rel_C_sf"/>
</dbReference>
<keyword evidence="1" id="KW-0805">Transcription regulation</keyword>
<dbReference type="InterPro" id="IPR009057">
    <property type="entry name" value="Homeodomain-like_sf"/>
</dbReference>
<dbReference type="PANTHER" id="PTHR47506">
    <property type="entry name" value="TRANSCRIPTIONAL REGULATORY PROTEIN"/>
    <property type="match status" value="1"/>
</dbReference>
<evidence type="ECO:0000259" key="5">
    <source>
        <dbReference type="PROSITE" id="PS50977"/>
    </source>
</evidence>
<dbReference type="EMBL" id="BAABJP010000062">
    <property type="protein sequence ID" value="GAA5174529.1"/>
    <property type="molecule type" value="Genomic_DNA"/>
</dbReference>
<dbReference type="Pfam" id="PF16925">
    <property type="entry name" value="TetR_C_13"/>
    <property type="match status" value="1"/>
</dbReference>
<dbReference type="Pfam" id="PF00440">
    <property type="entry name" value="TetR_N"/>
    <property type="match status" value="1"/>
</dbReference>
<dbReference type="RefSeq" id="WP_185062107.1">
    <property type="nucleotide sequence ID" value="NZ_BAABJP010000062.1"/>
</dbReference>
<dbReference type="Proteomes" id="UP001428817">
    <property type="component" value="Unassembled WGS sequence"/>
</dbReference>
<accession>A0ABP9RC90</accession>
<evidence type="ECO:0000256" key="1">
    <source>
        <dbReference type="ARBA" id="ARBA00023015"/>
    </source>
</evidence>
<dbReference type="PROSITE" id="PS50977">
    <property type="entry name" value="HTH_TETR_2"/>
    <property type="match status" value="1"/>
</dbReference>
<dbReference type="Gene3D" id="1.10.357.10">
    <property type="entry name" value="Tetracycline Repressor, domain 2"/>
    <property type="match status" value="1"/>
</dbReference>
<evidence type="ECO:0000313" key="7">
    <source>
        <dbReference type="Proteomes" id="UP001428817"/>
    </source>
</evidence>
<feature type="DNA-binding region" description="H-T-H motif" evidence="4">
    <location>
        <begin position="27"/>
        <end position="46"/>
    </location>
</feature>
<evidence type="ECO:0000313" key="6">
    <source>
        <dbReference type="EMBL" id="GAA5174529.1"/>
    </source>
</evidence>
<gene>
    <name evidence="6" type="ORF">GCM10023321_78550</name>
</gene>